<dbReference type="EMBL" id="CM047589">
    <property type="protein sequence ID" value="KAI9920570.1"/>
    <property type="molecule type" value="Genomic_DNA"/>
</dbReference>
<evidence type="ECO:0000313" key="2">
    <source>
        <dbReference type="Proteomes" id="UP001163321"/>
    </source>
</evidence>
<proteinExistence type="predicted"/>
<gene>
    <name evidence="1" type="ORF">PsorP6_015625</name>
</gene>
<comment type="caution">
    <text evidence="1">The sequence shown here is derived from an EMBL/GenBank/DDBJ whole genome shotgun (WGS) entry which is preliminary data.</text>
</comment>
<accession>A0ACC0WR98</accession>
<protein>
    <submittedName>
        <fullName evidence="1">Uncharacterized protein</fullName>
    </submittedName>
</protein>
<reference evidence="1 2" key="1">
    <citation type="journal article" date="2022" name="bioRxiv">
        <title>The genome of the oomycete Peronosclerospora sorghi, a cosmopolitan pathogen of maize and sorghum, is inflated with dispersed pseudogenes.</title>
        <authorList>
            <person name="Fletcher K."/>
            <person name="Martin F."/>
            <person name="Isakeit T."/>
            <person name="Cavanaugh K."/>
            <person name="Magill C."/>
            <person name="Michelmore R."/>
        </authorList>
    </citation>
    <scope>NUCLEOTIDE SEQUENCE [LARGE SCALE GENOMIC DNA]</scope>
    <source>
        <strain evidence="1">P6</strain>
    </source>
</reference>
<dbReference type="Proteomes" id="UP001163321">
    <property type="component" value="Chromosome 10"/>
</dbReference>
<sequence length="133" mass="15390">MARELQRGQLQMWQTTGKSPHDAFELLQLDNKDVHKLMVETLTTRYTDQGDQGLAQLLLRSKNKHGDLTSIQRATALEATQLRLWLDKGGTPETATRWLAPEGEWLEEAEETLLKTYREDYDIEYGRKKTVET</sequence>
<name>A0ACC0WR98_9STRA</name>
<evidence type="ECO:0000313" key="1">
    <source>
        <dbReference type="EMBL" id="KAI9920570.1"/>
    </source>
</evidence>
<keyword evidence="2" id="KW-1185">Reference proteome</keyword>
<organism evidence="1 2">
    <name type="scientific">Peronosclerospora sorghi</name>
    <dbReference type="NCBI Taxonomy" id="230839"/>
    <lineage>
        <taxon>Eukaryota</taxon>
        <taxon>Sar</taxon>
        <taxon>Stramenopiles</taxon>
        <taxon>Oomycota</taxon>
        <taxon>Peronosporomycetes</taxon>
        <taxon>Peronosporales</taxon>
        <taxon>Peronosporaceae</taxon>
        <taxon>Peronosclerospora</taxon>
    </lineage>
</organism>